<keyword evidence="2" id="KW-1185">Reference proteome</keyword>
<evidence type="ECO:0000313" key="2">
    <source>
        <dbReference type="Proteomes" id="UP001165960"/>
    </source>
</evidence>
<dbReference type="EMBL" id="QTSX02007185">
    <property type="protein sequence ID" value="KAJ9049959.1"/>
    <property type="molecule type" value="Genomic_DNA"/>
</dbReference>
<reference evidence="1" key="1">
    <citation type="submission" date="2022-04" db="EMBL/GenBank/DDBJ databases">
        <title>Genome of the entomopathogenic fungus Entomophthora muscae.</title>
        <authorList>
            <person name="Elya C."/>
            <person name="Lovett B.R."/>
            <person name="Lee E."/>
            <person name="Macias A.M."/>
            <person name="Hajek A.E."/>
            <person name="De Bivort B.L."/>
            <person name="Kasson M.T."/>
            <person name="De Fine Licht H.H."/>
            <person name="Stajich J.E."/>
        </authorList>
    </citation>
    <scope>NUCLEOTIDE SEQUENCE</scope>
    <source>
        <strain evidence="1">Berkeley</strain>
    </source>
</reference>
<comment type="caution">
    <text evidence="1">The sequence shown here is derived from an EMBL/GenBank/DDBJ whole genome shotgun (WGS) entry which is preliminary data.</text>
</comment>
<accession>A0ACC2RIS5</accession>
<dbReference type="Proteomes" id="UP001165960">
    <property type="component" value="Unassembled WGS sequence"/>
</dbReference>
<gene>
    <name evidence="1" type="primary">CBX5_3</name>
    <name evidence="1" type="ORF">DSO57_1019130</name>
</gene>
<protein>
    <submittedName>
        <fullName evidence="1">Chromobox protein 5</fullName>
    </submittedName>
</protein>
<organism evidence="1 2">
    <name type="scientific">Entomophthora muscae</name>
    <dbReference type="NCBI Taxonomy" id="34485"/>
    <lineage>
        <taxon>Eukaryota</taxon>
        <taxon>Fungi</taxon>
        <taxon>Fungi incertae sedis</taxon>
        <taxon>Zoopagomycota</taxon>
        <taxon>Entomophthoromycotina</taxon>
        <taxon>Entomophthoromycetes</taxon>
        <taxon>Entomophthorales</taxon>
        <taxon>Entomophthoraceae</taxon>
        <taxon>Entomophthora</taxon>
    </lineage>
</organism>
<proteinExistence type="predicted"/>
<sequence length="197" mass="22736">MEIDSPNAETIEQQPMETEEVVSKDNTCKPSSPAKEGEEEEEEVYVVEDIKDHKKDKNGYKYLIKWQGFSDADNTWETEENIFSQELIDKYWAKQPKGKDAATKVPAAKKRKTKKDEAEKETVEEVVLDHAYPPADLEDWESEVVEVETVERNAKGELTIYLIWKNGCHTAHPSTLANVKCPQKIIEFYQNHLKFSE</sequence>
<evidence type="ECO:0000313" key="1">
    <source>
        <dbReference type="EMBL" id="KAJ9049959.1"/>
    </source>
</evidence>
<name>A0ACC2RIS5_9FUNG</name>